<sequence length="274" mass="32157">MKKFIPLIFIGLFASSCSDSDKILDDDDSQLPNRVINIQVKAKQQTGNIFELIQFDVYPENGFFALDIEDSYDSLVWTVPELGRFHLFSDNSFTTRWSQNFFLPSRYTSILLGYKDNKIIQADTTYIDILNDKDFLGFNWKEITESAMHNTGYVNVLSDDYELATYGSFKDNLPSIDLHLWSDRNKKETESEFAKRSEEILFNYICSLYSKPTYTADKNNLLMEKYNELFKNKKEGAKPLNIWVTEKSNIVLYTFKEEYADYYKYRIHAEPNQN</sequence>
<organism evidence="1 2">
    <name type="scientific">Dysgonomonas alginatilytica</name>
    <dbReference type="NCBI Taxonomy" id="1605892"/>
    <lineage>
        <taxon>Bacteria</taxon>
        <taxon>Pseudomonadati</taxon>
        <taxon>Bacteroidota</taxon>
        <taxon>Bacteroidia</taxon>
        <taxon>Bacteroidales</taxon>
        <taxon>Dysgonomonadaceae</taxon>
        <taxon>Dysgonomonas</taxon>
    </lineage>
</organism>
<evidence type="ECO:0000313" key="2">
    <source>
        <dbReference type="Proteomes" id="UP000247973"/>
    </source>
</evidence>
<dbReference type="RefSeq" id="WP_110312488.1">
    <property type="nucleotide sequence ID" value="NZ_QICL01000041.1"/>
</dbReference>
<keyword evidence="2" id="KW-1185">Reference proteome</keyword>
<name>A0A2V3PQ54_9BACT</name>
<dbReference type="OrthoDB" id="702091at2"/>
<dbReference type="PROSITE" id="PS51257">
    <property type="entry name" value="PROKAR_LIPOPROTEIN"/>
    <property type="match status" value="1"/>
</dbReference>
<comment type="caution">
    <text evidence="1">The sequence shown here is derived from an EMBL/GenBank/DDBJ whole genome shotgun (WGS) entry which is preliminary data.</text>
</comment>
<evidence type="ECO:0008006" key="3">
    <source>
        <dbReference type="Google" id="ProtNLM"/>
    </source>
</evidence>
<proteinExistence type="predicted"/>
<accession>A0A2V3PQ54</accession>
<protein>
    <recommendedName>
        <fullName evidence="3">Lipoprotein</fullName>
    </recommendedName>
</protein>
<gene>
    <name evidence="1" type="ORF">CLV62_14133</name>
</gene>
<dbReference type="Proteomes" id="UP000247973">
    <property type="component" value="Unassembled WGS sequence"/>
</dbReference>
<reference evidence="1 2" key="1">
    <citation type="submission" date="2018-03" db="EMBL/GenBank/DDBJ databases">
        <title>Genomic Encyclopedia of Archaeal and Bacterial Type Strains, Phase II (KMG-II): from individual species to whole genera.</title>
        <authorList>
            <person name="Goeker M."/>
        </authorList>
    </citation>
    <scope>NUCLEOTIDE SEQUENCE [LARGE SCALE GENOMIC DNA]</scope>
    <source>
        <strain evidence="1 2">DSM 100214</strain>
    </source>
</reference>
<evidence type="ECO:0000313" key="1">
    <source>
        <dbReference type="EMBL" id="PXV58920.1"/>
    </source>
</evidence>
<dbReference type="AlphaFoldDB" id="A0A2V3PQ54"/>
<dbReference type="EMBL" id="QICL01000041">
    <property type="protein sequence ID" value="PXV58920.1"/>
    <property type="molecule type" value="Genomic_DNA"/>
</dbReference>